<evidence type="ECO:0000313" key="1">
    <source>
        <dbReference type="EMBL" id="ASV44911.1"/>
    </source>
</evidence>
<dbReference type="EMBL" id="MF612071">
    <property type="protein sequence ID" value="ASV44911.1"/>
    <property type="molecule type" value="Genomic_DNA"/>
</dbReference>
<reference evidence="2" key="1">
    <citation type="submission" date="2017-08" db="EMBL/GenBank/DDBJ databases">
        <authorList>
            <person name="Gao S."/>
            <person name="Linden S.B."/>
            <person name="Nelson D.C."/>
        </authorList>
    </citation>
    <scope>NUCLEOTIDE SEQUENCE [LARGE SCALE GENOMIC DNA]</scope>
</reference>
<name>A0A248SKR7_9CAUD</name>
<proteinExistence type="predicted"/>
<gene>
    <name evidence="1" type="ORF">AltoGao_18</name>
</gene>
<keyword evidence="2" id="KW-1185">Reference proteome</keyword>
<dbReference type="Proteomes" id="UP000223842">
    <property type="component" value="Segment"/>
</dbReference>
<accession>A0A248SKR7</accession>
<protein>
    <submittedName>
        <fullName evidence="1">Uncharacterized protein</fullName>
    </submittedName>
</protein>
<evidence type="ECO:0000313" key="2">
    <source>
        <dbReference type="Proteomes" id="UP000223842"/>
    </source>
</evidence>
<sequence length="69" mass="7845">MNTTAQRQARTARITTLWSQRGELTQRKQMEQQLLVLLNQCAILAEMNSWEQAIQVMLEAGSLSRKIAG</sequence>
<organism evidence="1 2">
    <name type="scientific">Klebsiella phage AltoGao</name>
    <dbReference type="NCBI Taxonomy" id="2026943"/>
    <lineage>
        <taxon>Viruses</taxon>
        <taxon>Duplodnaviria</taxon>
        <taxon>Heunggongvirae</taxon>
        <taxon>Uroviricota</taxon>
        <taxon>Caudoviricetes</taxon>
        <taxon>Autographivirales</taxon>
        <taxon>Autoscriptoviridae</taxon>
        <taxon>Slopekvirinae</taxon>
        <taxon>Drulisvirus</taxon>
        <taxon>Drulisvirus altogao</taxon>
    </lineage>
</organism>